<evidence type="ECO:0000313" key="2">
    <source>
        <dbReference type="EMBL" id="OGG53921.1"/>
    </source>
</evidence>
<dbReference type="EMBL" id="MFKT01000007">
    <property type="protein sequence ID" value="OGG53921.1"/>
    <property type="molecule type" value="Genomic_DNA"/>
</dbReference>
<keyword evidence="1" id="KW-1133">Transmembrane helix</keyword>
<gene>
    <name evidence="2" type="ORF">A2851_03385</name>
</gene>
<organism evidence="2 3">
    <name type="scientific">Candidatus Kaiserbacteria bacterium RIFCSPHIGHO2_01_FULL_53_29</name>
    <dbReference type="NCBI Taxonomy" id="1798480"/>
    <lineage>
        <taxon>Bacteria</taxon>
        <taxon>Candidatus Kaiseribacteriota</taxon>
    </lineage>
</organism>
<keyword evidence="1" id="KW-0812">Transmembrane</keyword>
<proteinExistence type="predicted"/>
<accession>A0A1F6CY01</accession>
<comment type="caution">
    <text evidence="2">The sequence shown here is derived from an EMBL/GenBank/DDBJ whole genome shotgun (WGS) entry which is preliminary data.</text>
</comment>
<dbReference type="AlphaFoldDB" id="A0A1F6CY01"/>
<evidence type="ECO:0000313" key="3">
    <source>
        <dbReference type="Proteomes" id="UP000176863"/>
    </source>
</evidence>
<feature type="transmembrane region" description="Helical" evidence="1">
    <location>
        <begin position="54"/>
        <end position="73"/>
    </location>
</feature>
<keyword evidence="1" id="KW-0472">Membrane</keyword>
<sequence>MECFRDTSAYSRPETAQEYLVMYNAGNQQPSSSKYDGEPPKPMPLTARERRERWAIIAFVTAFVIGVYVLAFGW</sequence>
<protein>
    <submittedName>
        <fullName evidence="2">Uncharacterized protein</fullName>
    </submittedName>
</protein>
<reference evidence="2 3" key="1">
    <citation type="journal article" date="2016" name="Nat. Commun.">
        <title>Thousands of microbial genomes shed light on interconnected biogeochemical processes in an aquifer system.</title>
        <authorList>
            <person name="Anantharaman K."/>
            <person name="Brown C.T."/>
            <person name="Hug L.A."/>
            <person name="Sharon I."/>
            <person name="Castelle C.J."/>
            <person name="Probst A.J."/>
            <person name="Thomas B.C."/>
            <person name="Singh A."/>
            <person name="Wilkins M.J."/>
            <person name="Karaoz U."/>
            <person name="Brodie E.L."/>
            <person name="Williams K.H."/>
            <person name="Hubbard S.S."/>
            <person name="Banfield J.F."/>
        </authorList>
    </citation>
    <scope>NUCLEOTIDE SEQUENCE [LARGE SCALE GENOMIC DNA]</scope>
</reference>
<name>A0A1F6CY01_9BACT</name>
<dbReference type="Proteomes" id="UP000176863">
    <property type="component" value="Unassembled WGS sequence"/>
</dbReference>
<evidence type="ECO:0000256" key="1">
    <source>
        <dbReference type="SAM" id="Phobius"/>
    </source>
</evidence>